<dbReference type="AlphaFoldDB" id="A0A9Q1KD58"/>
<evidence type="ECO:0000256" key="2">
    <source>
        <dbReference type="ARBA" id="ARBA00001947"/>
    </source>
</evidence>
<dbReference type="Proteomes" id="UP001153076">
    <property type="component" value="Unassembled WGS sequence"/>
</dbReference>
<dbReference type="Pfam" id="PF02900">
    <property type="entry name" value="LigB"/>
    <property type="match status" value="1"/>
</dbReference>
<dbReference type="EMBL" id="JAKOGI010000174">
    <property type="protein sequence ID" value="KAJ8441188.1"/>
    <property type="molecule type" value="Genomic_DNA"/>
</dbReference>
<name>A0A9Q1KD58_9CARY</name>
<evidence type="ECO:0000256" key="4">
    <source>
        <dbReference type="ARBA" id="ARBA00007581"/>
    </source>
</evidence>
<feature type="domain" description="Extradiol ring-cleavage dioxygenase class III enzyme subunit B" evidence="10">
    <location>
        <begin position="37"/>
        <end position="209"/>
    </location>
</feature>
<comment type="catalytic activity">
    <reaction evidence="1">
        <text>L-dopa + O2 = 4-(L-alanin-3-yl)-2-hydroxy-cis,cis-muconate 6-semialdehyde + H(+)</text>
        <dbReference type="Rhea" id="RHEA:21220"/>
        <dbReference type="ChEBI" id="CHEBI:15378"/>
        <dbReference type="ChEBI" id="CHEBI:15379"/>
        <dbReference type="ChEBI" id="CHEBI:57504"/>
        <dbReference type="ChEBI" id="CHEBI:57639"/>
        <dbReference type="EC" id="1.13.11.29"/>
    </reaction>
</comment>
<evidence type="ECO:0000313" key="12">
    <source>
        <dbReference type="Proteomes" id="UP001153076"/>
    </source>
</evidence>
<evidence type="ECO:0000256" key="1">
    <source>
        <dbReference type="ARBA" id="ARBA00000466"/>
    </source>
</evidence>
<keyword evidence="12" id="KW-1185">Reference proteome</keyword>
<reference evidence="11" key="1">
    <citation type="submission" date="2022-04" db="EMBL/GenBank/DDBJ databases">
        <title>Carnegiea gigantea Genome sequencing and assembly v2.</title>
        <authorList>
            <person name="Copetti D."/>
            <person name="Sanderson M.J."/>
            <person name="Burquez A."/>
            <person name="Wojciechowski M.F."/>
        </authorList>
    </citation>
    <scope>NUCLEOTIDE SEQUENCE</scope>
    <source>
        <strain evidence="11">SGP5-SGP5p</strain>
        <tissue evidence="11">Aerial part</tissue>
    </source>
</reference>
<dbReference type="EC" id="1.13.11.29" evidence="5"/>
<evidence type="ECO:0000256" key="7">
    <source>
        <dbReference type="ARBA" id="ARBA00022833"/>
    </source>
</evidence>
<comment type="similarity">
    <text evidence="4">Belongs to the DODA-type extradiol aromatic ring-opening dioxygenase family.</text>
</comment>
<dbReference type="OrthoDB" id="7396853at2759"/>
<dbReference type="PANTHER" id="PTHR30096">
    <property type="entry name" value="4,5-DOPA DIOXYGENASE EXTRADIOL-LIKE PROTEIN"/>
    <property type="match status" value="1"/>
</dbReference>
<dbReference type="InterPro" id="IPR004183">
    <property type="entry name" value="Xdiol_dOase_suB"/>
</dbReference>
<sequence>MGVGNEVSFKETFYVSHGNPAMLADESFIARNFLLGWKKNVFPIKPKSILVVSAHWETDVPCVSAGEHPDVIYDFSDVPDCMFQQMKYPAPGSSKLAKRVQELLIAGGFKTASLDENRGFDHSSWVPLSLMYPEADIPVCQLSVQPHLSASHHFDVGRALAPLKEEGVLFIGSGGAVHPSDDTPHWFDGVAPWAAEFDQWLEDALINGR</sequence>
<dbReference type="Gene3D" id="3.40.830.10">
    <property type="entry name" value="LigB-like"/>
    <property type="match status" value="1"/>
</dbReference>
<organism evidence="11 12">
    <name type="scientific">Carnegiea gigantea</name>
    <dbReference type="NCBI Taxonomy" id="171969"/>
    <lineage>
        <taxon>Eukaryota</taxon>
        <taxon>Viridiplantae</taxon>
        <taxon>Streptophyta</taxon>
        <taxon>Embryophyta</taxon>
        <taxon>Tracheophyta</taxon>
        <taxon>Spermatophyta</taxon>
        <taxon>Magnoliopsida</taxon>
        <taxon>eudicotyledons</taxon>
        <taxon>Gunneridae</taxon>
        <taxon>Pentapetalae</taxon>
        <taxon>Caryophyllales</taxon>
        <taxon>Cactineae</taxon>
        <taxon>Cactaceae</taxon>
        <taxon>Cactoideae</taxon>
        <taxon>Echinocereeae</taxon>
        <taxon>Carnegiea</taxon>
    </lineage>
</organism>
<proteinExistence type="inferred from homology"/>
<keyword evidence="6" id="KW-0479">Metal-binding</keyword>
<comment type="pathway">
    <text evidence="3">Pigment biosynthesis; betalain biosynthesis.</text>
</comment>
<evidence type="ECO:0000256" key="6">
    <source>
        <dbReference type="ARBA" id="ARBA00022723"/>
    </source>
</evidence>
<protein>
    <recommendedName>
        <fullName evidence="5">stizolobate synthase</fullName>
        <ecNumber evidence="5">1.13.11.29</ecNumber>
    </recommendedName>
</protein>
<dbReference type="SUPFAM" id="SSF53213">
    <property type="entry name" value="LigB-like"/>
    <property type="match status" value="1"/>
</dbReference>
<dbReference type="SMR" id="A0A9Q1KD58"/>
<evidence type="ECO:0000256" key="3">
    <source>
        <dbReference type="ARBA" id="ARBA00005034"/>
    </source>
</evidence>
<comment type="cofactor">
    <cofactor evidence="2">
        <name>Zn(2+)</name>
        <dbReference type="ChEBI" id="CHEBI:29105"/>
    </cofactor>
</comment>
<dbReference type="GO" id="GO:0008198">
    <property type="term" value="F:ferrous iron binding"/>
    <property type="evidence" value="ECO:0007669"/>
    <property type="project" value="InterPro"/>
</dbReference>
<gene>
    <name evidence="11" type="ORF">Cgig2_024917</name>
</gene>
<dbReference type="InterPro" id="IPR014436">
    <property type="entry name" value="Extradiol_dOase_DODA"/>
</dbReference>
<evidence type="ECO:0000313" key="11">
    <source>
        <dbReference type="EMBL" id="KAJ8441188.1"/>
    </source>
</evidence>
<keyword evidence="7" id="KW-0862">Zinc</keyword>
<evidence type="ECO:0000256" key="5">
    <source>
        <dbReference type="ARBA" id="ARBA00013224"/>
    </source>
</evidence>
<accession>A0A9Q1KD58</accession>
<dbReference type="GO" id="GO:0008270">
    <property type="term" value="F:zinc ion binding"/>
    <property type="evidence" value="ECO:0007669"/>
    <property type="project" value="InterPro"/>
</dbReference>
<dbReference type="GO" id="GO:0050297">
    <property type="term" value="F:stizolobate synthase activity"/>
    <property type="evidence" value="ECO:0007669"/>
    <property type="project" value="UniProtKB-EC"/>
</dbReference>
<evidence type="ECO:0000256" key="9">
    <source>
        <dbReference type="ARBA" id="ARBA00023002"/>
    </source>
</evidence>
<comment type="caution">
    <text evidence="11">The sequence shown here is derived from an EMBL/GenBank/DDBJ whole genome shotgun (WGS) entry which is preliminary data.</text>
</comment>
<evidence type="ECO:0000256" key="8">
    <source>
        <dbReference type="ARBA" id="ARBA00022964"/>
    </source>
</evidence>
<dbReference type="CDD" id="cd07363">
    <property type="entry name" value="45_DOPA_Dioxygenase"/>
    <property type="match status" value="1"/>
</dbReference>
<evidence type="ECO:0000259" key="10">
    <source>
        <dbReference type="Pfam" id="PF02900"/>
    </source>
</evidence>
<keyword evidence="9" id="KW-0560">Oxidoreductase</keyword>
<keyword evidence="8" id="KW-0223">Dioxygenase</keyword>
<dbReference type="PANTHER" id="PTHR30096:SF0">
    <property type="entry name" value="4,5-DOPA DIOXYGENASE EXTRADIOL-LIKE PROTEIN"/>
    <property type="match status" value="1"/>
</dbReference>